<evidence type="ECO:0000256" key="5">
    <source>
        <dbReference type="ARBA" id="ARBA00022692"/>
    </source>
</evidence>
<evidence type="ECO:0000256" key="3">
    <source>
        <dbReference type="ARBA" id="ARBA00022448"/>
    </source>
</evidence>
<dbReference type="PANTHER" id="PTHR30413:SF10">
    <property type="entry name" value="CAPSULE POLYSACCHARIDE EXPORT INNER-MEMBRANE PROTEIN CTRC"/>
    <property type="match status" value="1"/>
</dbReference>
<feature type="transmembrane region" description="Helical" evidence="8">
    <location>
        <begin position="111"/>
        <end position="137"/>
    </location>
</feature>
<feature type="transmembrane region" description="Helical" evidence="8">
    <location>
        <begin position="180"/>
        <end position="201"/>
    </location>
</feature>
<dbReference type="GO" id="GO:0015920">
    <property type="term" value="P:lipopolysaccharide transport"/>
    <property type="evidence" value="ECO:0007669"/>
    <property type="project" value="TreeGrafter"/>
</dbReference>
<sequence length="267" mass="31147">MFKGILIWIKDIIRHRELIVKLSINDFKIRYAASYLGAIWAFVQPIVTVTIYVFVFGYGFKSTPVSDTPFVLWLVAGIVPWFFFLEALMSATTSLMDYSYLVKKVVFKISILPIVKITAALFVHLFFIVITILLYLLNGYKISPYYLQIIYYCFCTIVLTLGLSYGTAAVTVFFKDLSQIVNILLQFGMWLTPIMWDYNLFGPKVAKIMKFNPMFYVVDGYRDCFFGNVWFWEKPGQTVWFWFVSLVIFIVGAFTFKRLEKHFADVL</sequence>
<evidence type="ECO:0000256" key="7">
    <source>
        <dbReference type="ARBA" id="ARBA00023136"/>
    </source>
</evidence>
<dbReference type="AlphaFoldDB" id="A0A949K4C8"/>
<keyword evidence="3 8" id="KW-0813">Transport</keyword>
<proteinExistence type="inferred from homology"/>
<dbReference type="InterPro" id="IPR047817">
    <property type="entry name" value="ABC2_TM_bact-type"/>
</dbReference>
<keyword evidence="7 8" id="KW-0472">Membrane</keyword>
<dbReference type="Pfam" id="PF01061">
    <property type="entry name" value="ABC2_membrane"/>
    <property type="match status" value="1"/>
</dbReference>
<feature type="domain" description="ABC transmembrane type-2" evidence="9">
    <location>
        <begin position="36"/>
        <end position="259"/>
    </location>
</feature>
<evidence type="ECO:0000256" key="4">
    <source>
        <dbReference type="ARBA" id="ARBA00022475"/>
    </source>
</evidence>
<feature type="transmembrane region" description="Helical" evidence="8">
    <location>
        <begin position="149"/>
        <end position="174"/>
    </location>
</feature>
<feature type="transmembrane region" description="Helical" evidence="8">
    <location>
        <begin position="35"/>
        <end position="58"/>
    </location>
</feature>
<keyword evidence="5 8" id="KW-0812">Transmembrane</keyword>
<dbReference type="InterPro" id="IPR013525">
    <property type="entry name" value="ABC2_TM"/>
</dbReference>
<comment type="caution">
    <text evidence="10">The sequence shown here is derived from an EMBL/GenBank/DDBJ whole genome shotgun (WGS) entry which is preliminary data.</text>
</comment>
<dbReference type="EMBL" id="JAHQCW010000011">
    <property type="protein sequence ID" value="MBU9736566.1"/>
    <property type="molecule type" value="Genomic_DNA"/>
</dbReference>
<name>A0A949K4C8_9FIRM</name>
<evidence type="ECO:0000313" key="11">
    <source>
        <dbReference type="Proteomes" id="UP000712157"/>
    </source>
</evidence>
<organism evidence="10 11">
    <name type="scientific">Diplocloster agilis</name>
    <dbReference type="NCBI Taxonomy" id="2850323"/>
    <lineage>
        <taxon>Bacteria</taxon>
        <taxon>Bacillati</taxon>
        <taxon>Bacillota</taxon>
        <taxon>Clostridia</taxon>
        <taxon>Lachnospirales</taxon>
        <taxon>Lachnospiraceae</taxon>
        <taxon>Diplocloster</taxon>
    </lineage>
</organism>
<gene>
    <name evidence="10" type="ORF">KTH89_08450</name>
</gene>
<feature type="transmembrane region" description="Helical" evidence="8">
    <location>
        <begin position="238"/>
        <end position="256"/>
    </location>
</feature>
<dbReference type="GO" id="GO:0140359">
    <property type="term" value="F:ABC-type transporter activity"/>
    <property type="evidence" value="ECO:0007669"/>
    <property type="project" value="InterPro"/>
</dbReference>
<keyword evidence="6 8" id="KW-1133">Transmembrane helix</keyword>
<keyword evidence="4 8" id="KW-1003">Cell membrane</keyword>
<dbReference type="GO" id="GO:0005886">
    <property type="term" value="C:plasma membrane"/>
    <property type="evidence" value="ECO:0007669"/>
    <property type="project" value="UniProtKB-SubCell"/>
</dbReference>
<evidence type="ECO:0000313" key="10">
    <source>
        <dbReference type="EMBL" id="MBU9736566.1"/>
    </source>
</evidence>
<evidence type="ECO:0000259" key="9">
    <source>
        <dbReference type="PROSITE" id="PS51012"/>
    </source>
</evidence>
<reference evidence="10" key="1">
    <citation type="submission" date="2021-06" db="EMBL/GenBank/DDBJ databases">
        <title>Description of novel taxa of the family Lachnospiraceae.</title>
        <authorList>
            <person name="Chaplin A.V."/>
            <person name="Sokolova S.R."/>
            <person name="Pikina A.P."/>
            <person name="Korzhanova M."/>
            <person name="Belova V."/>
            <person name="Korostin D."/>
            <person name="Efimov B.A."/>
        </authorList>
    </citation>
    <scope>NUCLEOTIDE SEQUENCE</scope>
    <source>
        <strain evidence="10">ASD5720</strain>
    </source>
</reference>
<comment type="similarity">
    <text evidence="2 8">Belongs to the ABC-2 integral membrane protein family.</text>
</comment>
<feature type="transmembrane region" description="Helical" evidence="8">
    <location>
        <begin position="70"/>
        <end position="91"/>
    </location>
</feature>
<evidence type="ECO:0000256" key="8">
    <source>
        <dbReference type="RuleBase" id="RU361157"/>
    </source>
</evidence>
<comment type="subcellular location">
    <subcellularLocation>
        <location evidence="1 8">Cell membrane</location>
        <topology evidence="1 8">Multi-pass membrane protein</topology>
    </subcellularLocation>
</comment>
<dbReference type="PANTHER" id="PTHR30413">
    <property type="entry name" value="INNER MEMBRANE TRANSPORT PERMEASE"/>
    <property type="match status" value="1"/>
</dbReference>
<evidence type="ECO:0000256" key="1">
    <source>
        <dbReference type="ARBA" id="ARBA00004651"/>
    </source>
</evidence>
<evidence type="ECO:0000256" key="2">
    <source>
        <dbReference type="ARBA" id="ARBA00007783"/>
    </source>
</evidence>
<protein>
    <recommendedName>
        <fullName evidence="8">Transport permease protein</fullName>
    </recommendedName>
</protein>
<accession>A0A949K4C8</accession>
<dbReference type="PROSITE" id="PS51012">
    <property type="entry name" value="ABC_TM2"/>
    <property type="match status" value="1"/>
</dbReference>
<dbReference type="Proteomes" id="UP000712157">
    <property type="component" value="Unassembled WGS sequence"/>
</dbReference>
<keyword evidence="11" id="KW-1185">Reference proteome</keyword>
<evidence type="ECO:0000256" key="6">
    <source>
        <dbReference type="ARBA" id="ARBA00022989"/>
    </source>
</evidence>